<dbReference type="RefSeq" id="WP_215979147.1">
    <property type="nucleotide sequence ID" value="NZ_BAAAFA010000007.1"/>
</dbReference>
<accession>A0ABN1L8N5</accession>
<keyword evidence="3" id="KW-1185">Reference proteome</keyword>
<protein>
    <submittedName>
        <fullName evidence="2">Uncharacterized protein</fullName>
    </submittedName>
</protein>
<proteinExistence type="predicted"/>
<organism evidence="2 3">
    <name type="scientific">Colwellia asteriadis</name>
    <dbReference type="NCBI Taxonomy" id="517723"/>
    <lineage>
        <taxon>Bacteria</taxon>
        <taxon>Pseudomonadati</taxon>
        <taxon>Pseudomonadota</taxon>
        <taxon>Gammaproteobacteria</taxon>
        <taxon>Alteromonadales</taxon>
        <taxon>Colwelliaceae</taxon>
        <taxon>Colwellia</taxon>
    </lineage>
</organism>
<keyword evidence="1" id="KW-1133">Transmembrane helix</keyword>
<gene>
    <name evidence="2" type="ORF">GCM10009111_21840</name>
</gene>
<keyword evidence="1" id="KW-0472">Membrane</keyword>
<keyword evidence="1" id="KW-0812">Transmembrane</keyword>
<sequence>MESILIFLIVFYLVAFVYDKTIDNEIKNNPTLASTLTEFKYFHSFQSRPKALSAALSFQFRGISTMLTLVGSVFSLMMYLGLAFGIYFITQA</sequence>
<dbReference type="EMBL" id="BAAAFA010000007">
    <property type="protein sequence ID" value="GAA0818742.1"/>
    <property type="molecule type" value="Genomic_DNA"/>
</dbReference>
<dbReference type="Proteomes" id="UP001500021">
    <property type="component" value="Unassembled WGS sequence"/>
</dbReference>
<feature type="transmembrane region" description="Helical" evidence="1">
    <location>
        <begin position="66"/>
        <end position="89"/>
    </location>
</feature>
<evidence type="ECO:0000313" key="3">
    <source>
        <dbReference type="Proteomes" id="UP001500021"/>
    </source>
</evidence>
<reference evidence="2 3" key="1">
    <citation type="journal article" date="2019" name="Int. J. Syst. Evol. Microbiol.">
        <title>The Global Catalogue of Microorganisms (GCM) 10K type strain sequencing project: providing services to taxonomists for standard genome sequencing and annotation.</title>
        <authorList>
            <consortium name="The Broad Institute Genomics Platform"/>
            <consortium name="The Broad Institute Genome Sequencing Center for Infectious Disease"/>
            <person name="Wu L."/>
            <person name="Ma J."/>
        </authorList>
    </citation>
    <scope>NUCLEOTIDE SEQUENCE [LARGE SCALE GENOMIC DNA]</scope>
    <source>
        <strain evidence="2 3">JCM 15608</strain>
    </source>
</reference>
<evidence type="ECO:0000313" key="2">
    <source>
        <dbReference type="EMBL" id="GAA0818742.1"/>
    </source>
</evidence>
<comment type="caution">
    <text evidence="2">The sequence shown here is derived from an EMBL/GenBank/DDBJ whole genome shotgun (WGS) entry which is preliminary data.</text>
</comment>
<name>A0ABN1L8N5_9GAMM</name>
<evidence type="ECO:0000256" key="1">
    <source>
        <dbReference type="SAM" id="Phobius"/>
    </source>
</evidence>